<dbReference type="Pfam" id="PF08718">
    <property type="entry name" value="GLTP"/>
    <property type="match status" value="1"/>
</dbReference>
<dbReference type="Pfam" id="PF00854">
    <property type="entry name" value="PTR2"/>
    <property type="match status" value="1"/>
</dbReference>
<name>A0ABQ8HZV6_9ROSI</name>
<dbReference type="SUPFAM" id="SSF110004">
    <property type="entry name" value="Glycolipid transfer protein, GLTP"/>
    <property type="match status" value="1"/>
</dbReference>
<evidence type="ECO:0000259" key="6">
    <source>
        <dbReference type="Pfam" id="PF08718"/>
    </source>
</evidence>
<comment type="caution">
    <text evidence="7">The sequence shown here is derived from an EMBL/GenBank/DDBJ whole genome shotgun (WGS) entry which is preliminary data.</text>
</comment>
<evidence type="ECO:0000256" key="3">
    <source>
        <dbReference type="ARBA" id="ARBA00022989"/>
    </source>
</evidence>
<dbReference type="PANTHER" id="PTHR10219">
    <property type="entry name" value="GLYCOLIPID TRANSFER PROTEIN-RELATED"/>
    <property type="match status" value="1"/>
</dbReference>
<dbReference type="InterPro" id="IPR014830">
    <property type="entry name" value="Glycolipid_transfer_prot_dom"/>
</dbReference>
<dbReference type="SUPFAM" id="SSF103473">
    <property type="entry name" value="MFS general substrate transporter"/>
    <property type="match status" value="1"/>
</dbReference>
<proteinExistence type="predicted"/>
<organism evidence="7 8">
    <name type="scientific">Xanthoceras sorbifolium</name>
    <dbReference type="NCBI Taxonomy" id="99658"/>
    <lineage>
        <taxon>Eukaryota</taxon>
        <taxon>Viridiplantae</taxon>
        <taxon>Streptophyta</taxon>
        <taxon>Embryophyta</taxon>
        <taxon>Tracheophyta</taxon>
        <taxon>Spermatophyta</taxon>
        <taxon>Magnoliopsida</taxon>
        <taxon>eudicotyledons</taxon>
        <taxon>Gunneridae</taxon>
        <taxon>Pentapetalae</taxon>
        <taxon>rosids</taxon>
        <taxon>malvids</taxon>
        <taxon>Sapindales</taxon>
        <taxon>Sapindaceae</taxon>
        <taxon>Xanthoceroideae</taxon>
        <taxon>Xanthoceras</taxon>
    </lineage>
</organism>
<keyword evidence="4 5" id="KW-0472">Membrane</keyword>
<evidence type="ECO:0000256" key="4">
    <source>
        <dbReference type="ARBA" id="ARBA00023136"/>
    </source>
</evidence>
<reference evidence="7 8" key="1">
    <citation type="submission" date="2021-02" db="EMBL/GenBank/DDBJ databases">
        <title>Plant Genome Project.</title>
        <authorList>
            <person name="Zhang R.-G."/>
        </authorList>
    </citation>
    <scope>NUCLEOTIDE SEQUENCE [LARGE SCALE GENOMIC DNA]</scope>
    <source>
        <tissue evidence="7">Leaves</tissue>
    </source>
</reference>
<keyword evidence="8" id="KW-1185">Reference proteome</keyword>
<feature type="transmembrane region" description="Helical" evidence="5">
    <location>
        <begin position="56"/>
        <end position="76"/>
    </location>
</feature>
<keyword evidence="3 5" id="KW-1133">Transmembrane helix</keyword>
<dbReference type="Gene3D" id="1.10.3520.10">
    <property type="entry name" value="Glycolipid transfer protein"/>
    <property type="match status" value="1"/>
</dbReference>
<dbReference type="InterPro" id="IPR000109">
    <property type="entry name" value="POT_fam"/>
</dbReference>
<gene>
    <name evidence="7" type="ORF">JRO89_XS05G0007300</name>
</gene>
<dbReference type="Gene3D" id="1.20.1250.20">
    <property type="entry name" value="MFS general substrate transporter like domains"/>
    <property type="match status" value="1"/>
</dbReference>
<comment type="subcellular location">
    <subcellularLocation>
        <location evidence="1">Membrane</location>
        <topology evidence="1">Multi-pass membrane protein</topology>
    </subcellularLocation>
</comment>
<dbReference type="PANTHER" id="PTHR10219:SF28">
    <property type="entry name" value="ACD11 HOMOLOG PROTEIN"/>
    <property type="match status" value="1"/>
</dbReference>
<feature type="transmembrane region" description="Helical" evidence="5">
    <location>
        <begin position="116"/>
        <end position="134"/>
    </location>
</feature>
<evidence type="ECO:0000256" key="1">
    <source>
        <dbReference type="ARBA" id="ARBA00004141"/>
    </source>
</evidence>
<evidence type="ECO:0000256" key="5">
    <source>
        <dbReference type="SAM" id="Phobius"/>
    </source>
</evidence>
<evidence type="ECO:0000313" key="8">
    <source>
        <dbReference type="Proteomes" id="UP000827721"/>
    </source>
</evidence>
<keyword evidence="2 5" id="KW-0812">Transmembrane</keyword>
<evidence type="ECO:0000256" key="2">
    <source>
        <dbReference type="ARBA" id="ARBA00022692"/>
    </source>
</evidence>
<dbReference type="EMBL" id="JAFEMO010000005">
    <property type="protein sequence ID" value="KAH7569843.1"/>
    <property type="molecule type" value="Genomic_DNA"/>
</dbReference>
<accession>A0ABQ8HZV6</accession>
<dbReference type="Proteomes" id="UP000827721">
    <property type="component" value="Unassembled WGS sequence"/>
</dbReference>
<dbReference type="InterPro" id="IPR036259">
    <property type="entry name" value="MFS_trans_sf"/>
</dbReference>
<protein>
    <recommendedName>
        <fullName evidence="6">Glycolipid transfer protein domain-containing protein</fullName>
    </recommendedName>
</protein>
<evidence type="ECO:0000313" key="7">
    <source>
        <dbReference type="EMBL" id="KAH7569843.1"/>
    </source>
</evidence>
<dbReference type="InterPro" id="IPR036497">
    <property type="entry name" value="GLTP_sf"/>
</dbReference>
<sequence length="358" mass="40752">MKRKQAALAHATIPISVFWLVPQYSLHGIAEAFMSIGHLEFFYDQAPESMRSTATALFWTAISAGNYVSTLLVTLVHKFSAGSDGSNWLPDNNLNQGKLEYFYWLITLLQEDSRDILVIFVLIFLSSFRICMMFEKFRRQEYMLEDKVPQTTKMCPLSAVVGAFEKLADLLNSRSNGDCYKAELRLDSFCDACSLVSVMFSYLGLAFKFAELEYVSKVQDLLEASESYDTLDNILDRDVTNDTVKAPGSHSRNLRRVRQGLDLIRVLFEQFLSTSDYSLKEAASAAYAQVCAPYHSWAVRTAVSAGMYTLPTRDQLLLKLNETDQSAEKMMQRYINACIPIIEYIDKLYISRNISLDW</sequence>
<feature type="domain" description="Glycolipid transfer protein" evidence="6">
    <location>
        <begin position="185"/>
        <end position="322"/>
    </location>
</feature>